<feature type="compositionally biased region" description="Polar residues" evidence="1">
    <location>
        <begin position="163"/>
        <end position="172"/>
    </location>
</feature>
<dbReference type="Proteomes" id="UP000186817">
    <property type="component" value="Unassembled WGS sequence"/>
</dbReference>
<reference evidence="2 3" key="1">
    <citation type="submission" date="2016-02" db="EMBL/GenBank/DDBJ databases">
        <title>Genome analysis of coral dinoflagellate symbionts highlights evolutionary adaptations to a symbiotic lifestyle.</title>
        <authorList>
            <person name="Aranda M."/>
            <person name="Li Y."/>
            <person name="Liew Y.J."/>
            <person name="Baumgarten S."/>
            <person name="Simakov O."/>
            <person name="Wilson M."/>
            <person name="Piel J."/>
            <person name="Ashoor H."/>
            <person name="Bougouffa S."/>
            <person name="Bajic V.B."/>
            <person name="Ryu T."/>
            <person name="Ravasi T."/>
            <person name="Bayer T."/>
            <person name="Micklem G."/>
            <person name="Kim H."/>
            <person name="Bhak J."/>
            <person name="Lajeunesse T.C."/>
            <person name="Voolstra C.R."/>
        </authorList>
    </citation>
    <scope>NUCLEOTIDE SEQUENCE [LARGE SCALE GENOMIC DNA]</scope>
    <source>
        <strain evidence="2 3">CCMP2467</strain>
    </source>
</reference>
<accession>A0A1Q9CI41</accession>
<proteinExistence type="predicted"/>
<protein>
    <submittedName>
        <fullName evidence="2">Uncharacterized protein</fullName>
    </submittedName>
</protein>
<sequence>MRPTLDPQAQRLSVAFQNPNTPCVAAQTVHKEDVLDAASGPVTGCNGATTSLALKKQGPDMYGRCSVEDDSTTESQSFVSPQPWTASTVSWAAAEQHVRANSIEIFTHLRGLDKVPPQGQRLEQWNVAKVTDMSWLFQDVDFKEDISAGNRTHPRVIRDMNETTRATSNRRWQSPDKVTGTRHDKDRARMQNGKNLDQCF</sequence>
<name>A0A1Q9CI41_SYMMI</name>
<feature type="compositionally biased region" description="Basic and acidic residues" evidence="1">
    <location>
        <begin position="179"/>
        <end position="189"/>
    </location>
</feature>
<dbReference type="EMBL" id="LSRX01001179">
    <property type="protein sequence ID" value="OLP82591.1"/>
    <property type="molecule type" value="Genomic_DNA"/>
</dbReference>
<organism evidence="2 3">
    <name type="scientific">Symbiodinium microadriaticum</name>
    <name type="common">Dinoflagellate</name>
    <name type="synonym">Zooxanthella microadriatica</name>
    <dbReference type="NCBI Taxonomy" id="2951"/>
    <lineage>
        <taxon>Eukaryota</taxon>
        <taxon>Sar</taxon>
        <taxon>Alveolata</taxon>
        <taxon>Dinophyceae</taxon>
        <taxon>Suessiales</taxon>
        <taxon>Symbiodiniaceae</taxon>
        <taxon>Symbiodinium</taxon>
    </lineage>
</organism>
<keyword evidence="3" id="KW-1185">Reference proteome</keyword>
<comment type="caution">
    <text evidence="2">The sequence shown here is derived from an EMBL/GenBank/DDBJ whole genome shotgun (WGS) entry which is preliminary data.</text>
</comment>
<gene>
    <name evidence="2" type="ORF">AK812_SmicGene36737</name>
</gene>
<dbReference type="AlphaFoldDB" id="A0A1Q9CI41"/>
<evidence type="ECO:0000313" key="2">
    <source>
        <dbReference type="EMBL" id="OLP82591.1"/>
    </source>
</evidence>
<evidence type="ECO:0000313" key="3">
    <source>
        <dbReference type="Proteomes" id="UP000186817"/>
    </source>
</evidence>
<evidence type="ECO:0000256" key="1">
    <source>
        <dbReference type="SAM" id="MobiDB-lite"/>
    </source>
</evidence>
<feature type="region of interest" description="Disordered" evidence="1">
    <location>
        <begin position="161"/>
        <end position="200"/>
    </location>
</feature>
<dbReference type="OrthoDB" id="10269826at2759"/>